<dbReference type="SMART" id="SM00382">
    <property type="entry name" value="AAA"/>
    <property type="match status" value="4"/>
</dbReference>
<dbReference type="OrthoDB" id="2423195at2759"/>
<evidence type="ECO:0000313" key="7">
    <source>
        <dbReference type="EMBL" id="KDR72616.1"/>
    </source>
</evidence>
<feature type="domain" description="AAA+ ATPase" evidence="6">
    <location>
        <begin position="484"/>
        <end position="889"/>
    </location>
</feature>
<dbReference type="InterPro" id="IPR003593">
    <property type="entry name" value="AAA+_ATPase"/>
</dbReference>
<dbReference type="InterPro" id="IPR003959">
    <property type="entry name" value="ATPase_AAA_core"/>
</dbReference>
<dbReference type="Pfam" id="PF13086">
    <property type="entry name" value="AAA_11"/>
    <property type="match status" value="1"/>
</dbReference>
<keyword evidence="8" id="KW-1185">Reference proteome</keyword>
<dbReference type="Pfam" id="PF17866">
    <property type="entry name" value="AAA_lid_6"/>
    <property type="match status" value="1"/>
</dbReference>
<comment type="similarity">
    <text evidence="1">Belongs to the CbxX/CfxQ family.</text>
</comment>
<dbReference type="CDD" id="cd00009">
    <property type="entry name" value="AAA"/>
    <property type="match status" value="1"/>
</dbReference>
<evidence type="ECO:0000256" key="2">
    <source>
        <dbReference type="ARBA" id="ARBA00022741"/>
    </source>
</evidence>
<dbReference type="CDD" id="cd18808">
    <property type="entry name" value="SF1_C_Upf1"/>
    <property type="match status" value="1"/>
</dbReference>
<gene>
    <name evidence="7" type="ORF">GALMADRAFT_270585</name>
</gene>
<dbReference type="InterPro" id="IPR041679">
    <property type="entry name" value="DNA2/NAM7-like_C"/>
</dbReference>
<feature type="compositionally biased region" description="Low complexity" evidence="5">
    <location>
        <begin position="1226"/>
        <end position="1247"/>
    </location>
</feature>
<accession>A0A067SNY1</accession>
<feature type="domain" description="AAA+ ATPase" evidence="6">
    <location>
        <begin position="1616"/>
        <end position="1757"/>
    </location>
</feature>
<dbReference type="PANTHER" id="PTHR43392">
    <property type="entry name" value="AAA-TYPE ATPASE FAMILY PROTEIN / ANKYRIN REPEAT FAMILY PROTEIN"/>
    <property type="match status" value="1"/>
</dbReference>
<dbReference type="Pfam" id="PF00004">
    <property type="entry name" value="AAA"/>
    <property type="match status" value="3"/>
</dbReference>
<dbReference type="PANTHER" id="PTHR43392:SF2">
    <property type="entry name" value="AAA-TYPE ATPASE FAMILY PROTEIN _ ANKYRIN REPEAT FAMILY PROTEIN"/>
    <property type="match status" value="1"/>
</dbReference>
<sequence length="2335" mass="259708">MATIDQRSARLNRLLDTVLKGKINLGSSTQCKQFIEAICIQPDPPLCIENIISSPHGLPSIQEAIRNDVSVSRLNEHGVNLLLYIQAPAIKTISGGQFLTRILNAIVESATFWTAFTTAFKERKLSEAGQKCFAWALLHLLQIPSETSSPHLELAKEVEPLFLASQHIDVRNFGQKIKHTISVTSTSSSVTAAQDDITPGGRHDNDFVEFRDIAILPTADELSSTEAPFLRPSAALDDPQTEGTREALYLDNQFRLLREDMIYEMREELQIAMGPQKTKKHRGLVVEGLRLLDCDLGTSTRRSRWSLILQCQNDFPQFHKMNSVKRTAWLKEHPRFLKHLSLTCLIVNGEALAFPTVRREEDLLVKSKPEIVLELEGEMAMQKLLLRMKSATHVKLIQIDVAVFAYEPILNALKSMKVLPLSAELLFWKEGLAPGQLTLPYRMKSAIDHCMKNLSGADIGNLLQSKKKIVLDNAQERCLISGLTQNLSIIQGPPGTGKSFIGALLAKFIYTFSDLKILVVCYTNHALDQFLEDLLDVGIASTSMVRIGGKSTTRTEPMLIQNQQTDFRFSRGDNAIINELKSDLEIRATSLAFAFKQYLQSSTSDADLMSYLEFEEETFHAAFQVPMSDDGMMAVGKGGRVVNEFYLIYQWRRGYNPGIFSKAPNVQAAREIWSMPAASRHAIVDQWVENIRREEVEGLYKTASQYNKTVDELSRKFKEKDGHILGNKRIIGCTTTAAAKYTRNIHKAAPDVVLVEEAGEILESHVVTALGHAAKQLILIGDHKQLRPKVNNYKLTVEKGEGYDLNMSLFERLVLKGYPHETLVEQHRMRPEISSMIRHLTYPDLKDAPSTKGRPDLRGVQDNIIFINHDYPEDELHTVADMRDMGSKSSKQNVYEARMILKIVRYLAQQGYGTDKMVVLTPYLGQLRKLQEELRTDNDPVLNDLDSYDLIRAGLLTPGAAKTSKRRLRLATIDNYQGEESDIVIASMTRSNASNDIGFMIAPERLNVLLSRARNGLIMIGDSNTFTKSKKGGALWQKFFAHIQGHVYDGFPVKCEQHPQRKALLASEVQFEQHCPDGGCAEPCGAGLSCGLHKCPSKCHQLYDHSKMRCEEIVPMMCPKGHDQSKKCSEPVLPGCKKCDRELKAAVAKRQLEFARQRKRDEEEAEHLRKKKEIDEQLAEQQQLRRDAQLSEERHNEISQKLADLEEAKLMLHQPGGSPSMDSSLPQASFPSFTSSSSSQTMAQAQSPPLPAPTAPLSQTVNATPDLKHTGTGVPAATGALSPSEAEWQRKKAVEGIVNPSVDSIMDMTGLEEVKSQVLRILDKIEVAARQGTPFNKERYNVTLLGNPGTGKTTVARHYAKFLASVGVLPGNAFEETTGSRLADDGVKGAKGLIEKVINAGGGAIFVDEAYQLASQHNFQGSQVLDFLLAEMENNVGKIVFILAGYNKQMEKFFEHNPGLTSRVPYTFQFKDYSDDQLRLMLEKMILRKYNGRMKVEDDIHGLYGRITVRRLGRGRGRDGFGNARALENLLETVAGRQASRISNTRRSGSRPDDFFFIKEDLIGPDPSSAILESRSWKTLQTLIGLPSVKRSLQDLYDMILGNYNRELKEQEPMAVSLNRAFIGSPGTGKTTVAKLYGSILADLGLLSNGEVVVKNPADFIGSVLGESESKTKAILASTVGKVLIIDEAYMLYGGGATGQQSDPYKTAVIDTLVAEVQSTLGEDRCVLLLGYEKEMRDMFQNVNPGLSRRFAIEDAFKFEDFSSEELLEILNLKLKQQDLDATPEAKRVALEVLERSKIRPNFGNGGEVENLISNAKKNYTSRVRGTSDAFDAVVFLPVDFDPAFDRAHHSGEKLAELFKDVVGCDEIVKKLRSFQKTALSATRRGESVGDLVPTTFVFKGPPGTGKTTTARKMGEVYFDMGLLARATVHECSASDIVAQYVGQTGPLVRKTFEKALGQVLFIDEAYRLKDGPFAKEATDEIVSLLTDERYKGKIVVILAGYDNDINELLAVNRGLSSRFTEEVIFVNLRPDECLQILGKELQRKSIVLPGLEDRSSPLSRAFSDTFSDFSLLESWGNARDVLTLAKKLIGLALQEDDGTGGKDSSLVLDPGKAIRTAREMLGTRNERHPSTTVQQPSIFNDLLSAPRPPLTAVPISTKATVKSTITQPSPEQHPKASQSDDVRDDGVSDAVWSDLQMAKAACALEEQRVMEEIATNERAVREAAERQETERLQAEALELSLALEQDRAKQEELKRQREAQRLREITARRQREELEAALKARREAEEKAKKQEAQVQAKIRQMGVCVAGYRWLNVGSGYRCAGGAHFLTNAQLGI</sequence>
<dbReference type="FunFam" id="3.40.50.300:FF:000216">
    <property type="entry name" value="Type VII secretion ATPase EccA"/>
    <property type="match status" value="3"/>
</dbReference>
<feature type="coiled-coil region" evidence="4">
    <location>
        <begin position="2235"/>
        <end position="2302"/>
    </location>
</feature>
<protein>
    <recommendedName>
        <fullName evidence="6">AAA+ ATPase domain-containing protein</fullName>
    </recommendedName>
</protein>
<name>A0A067SNY1_GALM3</name>
<dbReference type="Gene3D" id="3.40.50.300">
    <property type="entry name" value="P-loop containing nucleotide triphosphate hydrolases"/>
    <property type="match status" value="6"/>
</dbReference>
<feature type="region of interest" description="Disordered" evidence="5">
    <location>
        <begin position="1213"/>
        <end position="1287"/>
    </location>
</feature>
<dbReference type="GO" id="GO:0016887">
    <property type="term" value="F:ATP hydrolysis activity"/>
    <property type="evidence" value="ECO:0007669"/>
    <property type="project" value="InterPro"/>
</dbReference>
<dbReference type="EMBL" id="KL142388">
    <property type="protein sequence ID" value="KDR72616.1"/>
    <property type="molecule type" value="Genomic_DNA"/>
</dbReference>
<dbReference type="HOGENOM" id="CLU_001133_0_0_1"/>
<feature type="domain" description="AAA+ ATPase" evidence="6">
    <location>
        <begin position="1338"/>
        <end position="1474"/>
    </location>
</feature>
<organism evidence="7 8">
    <name type="scientific">Galerina marginata (strain CBS 339.88)</name>
    <dbReference type="NCBI Taxonomy" id="685588"/>
    <lineage>
        <taxon>Eukaryota</taxon>
        <taxon>Fungi</taxon>
        <taxon>Dikarya</taxon>
        <taxon>Basidiomycota</taxon>
        <taxon>Agaricomycotina</taxon>
        <taxon>Agaricomycetes</taxon>
        <taxon>Agaricomycetidae</taxon>
        <taxon>Agaricales</taxon>
        <taxon>Agaricineae</taxon>
        <taxon>Strophariaceae</taxon>
        <taxon>Galerina</taxon>
    </lineage>
</organism>
<dbReference type="Gene3D" id="1.10.8.60">
    <property type="match status" value="2"/>
</dbReference>
<dbReference type="InterPro" id="IPR000641">
    <property type="entry name" value="CbxX/CfxQ"/>
</dbReference>
<reference evidence="8" key="1">
    <citation type="journal article" date="2014" name="Proc. Natl. Acad. Sci. U.S.A.">
        <title>Extensive sampling of basidiomycete genomes demonstrates inadequacy of the white-rot/brown-rot paradigm for wood decay fungi.</title>
        <authorList>
            <person name="Riley R."/>
            <person name="Salamov A.A."/>
            <person name="Brown D.W."/>
            <person name="Nagy L.G."/>
            <person name="Floudas D."/>
            <person name="Held B.W."/>
            <person name="Levasseur A."/>
            <person name="Lombard V."/>
            <person name="Morin E."/>
            <person name="Otillar R."/>
            <person name="Lindquist E.A."/>
            <person name="Sun H."/>
            <person name="LaButti K.M."/>
            <person name="Schmutz J."/>
            <person name="Jabbour D."/>
            <person name="Luo H."/>
            <person name="Baker S.E."/>
            <person name="Pisabarro A.G."/>
            <person name="Walton J.D."/>
            <person name="Blanchette R.A."/>
            <person name="Henrissat B."/>
            <person name="Martin F."/>
            <person name="Cullen D."/>
            <person name="Hibbett D.S."/>
            <person name="Grigoriev I.V."/>
        </authorList>
    </citation>
    <scope>NUCLEOTIDE SEQUENCE [LARGE SCALE GENOMIC DNA]</scope>
    <source>
        <strain evidence="8">CBS 339.88</strain>
    </source>
</reference>
<evidence type="ECO:0000256" key="3">
    <source>
        <dbReference type="ARBA" id="ARBA00022840"/>
    </source>
</evidence>
<feature type="domain" description="AAA+ ATPase" evidence="6">
    <location>
        <begin position="1893"/>
        <end position="2030"/>
    </location>
</feature>
<dbReference type="PRINTS" id="PR00819">
    <property type="entry name" value="CBXCFQXSUPER"/>
</dbReference>
<feature type="compositionally biased region" description="Polar residues" evidence="5">
    <location>
        <begin position="2158"/>
        <end position="2172"/>
    </location>
</feature>
<dbReference type="FunFam" id="3.40.50.300:FF:001660">
    <property type="entry name" value="NF-X1 finger and helicase protein, putative"/>
    <property type="match status" value="1"/>
</dbReference>
<dbReference type="InterPro" id="IPR050773">
    <property type="entry name" value="CbxX/CfxQ_RuBisCO_ESX"/>
</dbReference>
<dbReference type="Pfam" id="PF13087">
    <property type="entry name" value="AAA_12"/>
    <property type="match status" value="1"/>
</dbReference>
<dbReference type="CDD" id="cd17936">
    <property type="entry name" value="EEXXEc_NFX1"/>
    <property type="match status" value="1"/>
</dbReference>
<keyword evidence="2" id="KW-0547">Nucleotide-binding</keyword>
<dbReference type="GO" id="GO:0005524">
    <property type="term" value="F:ATP binding"/>
    <property type="evidence" value="ECO:0007669"/>
    <property type="project" value="UniProtKB-KW"/>
</dbReference>
<evidence type="ECO:0000313" key="8">
    <source>
        <dbReference type="Proteomes" id="UP000027222"/>
    </source>
</evidence>
<dbReference type="GO" id="GO:0004386">
    <property type="term" value="F:helicase activity"/>
    <property type="evidence" value="ECO:0007669"/>
    <property type="project" value="InterPro"/>
</dbReference>
<feature type="region of interest" description="Disordered" evidence="5">
    <location>
        <begin position="2155"/>
        <end position="2187"/>
    </location>
</feature>
<feature type="compositionally biased region" description="Basic and acidic residues" evidence="5">
    <location>
        <begin position="1183"/>
        <end position="1197"/>
    </location>
</feature>
<dbReference type="InterPro" id="IPR041627">
    <property type="entry name" value="AAA_lid_6"/>
</dbReference>
<evidence type="ECO:0000256" key="1">
    <source>
        <dbReference type="ARBA" id="ARBA00010378"/>
    </source>
</evidence>
<evidence type="ECO:0000259" key="6">
    <source>
        <dbReference type="SMART" id="SM00382"/>
    </source>
</evidence>
<dbReference type="SUPFAM" id="SSF52540">
    <property type="entry name" value="P-loop containing nucleoside triphosphate hydrolases"/>
    <property type="match status" value="4"/>
</dbReference>
<dbReference type="FunFam" id="1.10.8.60:FF:000160">
    <property type="entry name" value="WGS project CABT00000000 data, contig 2.55"/>
    <property type="match status" value="1"/>
</dbReference>
<dbReference type="InterPro" id="IPR047187">
    <property type="entry name" value="SF1_C_Upf1"/>
</dbReference>
<dbReference type="CDD" id="cd06008">
    <property type="entry name" value="NF-X1-zinc-finger"/>
    <property type="match status" value="1"/>
</dbReference>
<evidence type="ECO:0000256" key="4">
    <source>
        <dbReference type="SAM" id="Coils"/>
    </source>
</evidence>
<feature type="region of interest" description="Disordered" evidence="5">
    <location>
        <begin position="1156"/>
        <end position="1197"/>
    </location>
</feature>
<dbReference type="InterPro" id="IPR041677">
    <property type="entry name" value="DNA2/NAM7_AAA_11"/>
</dbReference>
<proteinExistence type="inferred from homology"/>
<dbReference type="InterPro" id="IPR027417">
    <property type="entry name" value="P-loop_NTPase"/>
</dbReference>
<feature type="compositionally biased region" description="Basic and acidic residues" evidence="5">
    <location>
        <begin position="2173"/>
        <end position="2187"/>
    </location>
</feature>
<evidence type="ECO:0000256" key="5">
    <source>
        <dbReference type="SAM" id="MobiDB-lite"/>
    </source>
</evidence>
<dbReference type="STRING" id="685588.A0A067SNY1"/>
<dbReference type="Proteomes" id="UP000027222">
    <property type="component" value="Unassembled WGS sequence"/>
</dbReference>
<keyword evidence="3" id="KW-0067">ATP-binding</keyword>
<keyword evidence="4" id="KW-0175">Coiled coil</keyword>